<dbReference type="InterPro" id="IPR003660">
    <property type="entry name" value="HAMP_dom"/>
</dbReference>
<dbReference type="Gene3D" id="6.10.340.10">
    <property type="match status" value="1"/>
</dbReference>
<keyword evidence="11 12" id="KW-0472">Membrane</keyword>
<dbReference type="CDD" id="cd06225">
    <property type="entry name" value="HAMP"/>
    <property type="match status" value="1"/>
</dbReference>
<keyword evidence="8" id="KW-0067">ATP-binding</keyword>
<gene>
    <name evidence="14" type="ORF">IAC96_03095</name>
</gene>
<reference evidence="14" key="2">
    <citation type="journal article" date="2021" name="PeerJ">
        <title>Extensive microbial diversity within the chicken gut microbiome revealed by metagenomics and culture.</title>
        <authorList>
            <person name="Gilroy R."/>
            <person name="Ravi A."/>
            <person name="Getino M."/>
            <person name="Pursley I."/>
            <person name="Horton D.L."/>
            <person name="Alikhan N.F."/>
            <person name="Baker D."/>
            <person name="Gharbi K."/>
            <person name="Hall N."/>
            <person name="Watson M."/>
            <person name="Adriaenssens E.M."/>
            <person name="Foster-Nyarko E."/>
            <person name="Jarju S."/>
            <person name="Secka A."/>
            <person name="Antonio M."/>
            <person name="Oren A."/>
            <person name="Chaudhuri R.R."/>
            <person name="La Ragione R."/>
            <person name="Hildebrand F."/>
            <person name="Pallen M.J."/>
        </authorList>
    </citation>
    <scope>NUCLEOTIDE SEQUENCE</scope>
    <source>
        <strain evidence="14">ChiW13-3771</strain>
    </source>
</reference>
<dbReference type="Gene3D" id="3.30.565.10">
    <property type="entry name" value="Histidine kinase-like ATPase, C-terminal domain"/>
    <property type="match status" value="1"/>
</dbReference>
<keyword evidence="6" id="KW-0547">Nucleotide-binding</keyword>
<dbReference type="PANTHER" id="PTHR34220:SF11">
    <property type="entry name" value="SENSOR PROTEIN KINASE HPTS"/>
    <property type="match status" value="1"/>
</dbReference>
<evidence type="ECO:0000256" key="8">
    <source>
        <dbReference type="ARBA" id="ARBA00022840"/>
    </source>
</evidence>
<reference evidence="14" key="1">
    <citation type="submission" date="2020-10" db="EMBL/GenBank/DDBJ databases">
        <authorList>
            <person name="Gilroy R."/>
        </authorList>
    </citation>
    <scope>NUCLEOTIDE SEQUENCE</scope>
    <source>
        <strain evidence="14">ChiW13-3771</strain>
    </source>
</reference>
<comment type="caution">
    <text evidence="14">The sequence shown here is derived from an EMBL/GenBank/DDBJ whole genome shotgun (WGS) entry which is preliminary data.</text>
</comment>
<protein>
    <submittedName>
        <fullName evidence="14">Histidine kinase</fullName>
    </submittedName>
</protein>
<dbReference type="PROSITE" id="PS50885">
    <property type="entry name" value="HAMP"/>
    <property type="match status" value="1"/>
</dbReference>
<evidence type="ECO:0000256" key="9">
    <source>
        <dbReference type="ARBA" id="ARBA00022989"/>
    </source>
</evidence>
<proteinExistence type="predicted"/>
<feature type="transmembrane region" description="Helical" evidence="12">
    <location>
        <begin position="261"/>
        <end position="285"/>
    </location>
</feature>
<evidence type="ECO:0000256" key="2">
    <source>
        <dbReference type="ARBA" id="ARBA00022475"/>
    </source>
</evidence>
<dbReference type="GO" id="GO:0005886">
    <property type="term" value="C:plasma membrane"/>
    <property type="evidence" value="ECO:0007669"/>
    <property type="project" value="UniProtKB-SubCell"/>
</dbReference>
<evidence type="ECO:0000256" key="3">
    <source>
        <dbReference type="ARBA" id="ARBA00022553"/>
    </source>
</evidence>
<dbReference type="PANTHER" id="PTHR34220">
    <property type="entry name" value="SENSOR HISTIDINE KINASE YPDA"/>
    <property type="match status" value="1"/>
</dbReference>
<sequence length="559" mass="64854">MYTAILLMIVICLEAYFVSSIRNEQMEQSTSNVRIAEMEASNYIQQLYSNAGNIEYSAYQVEDIQWFLEDSLEVYLKKKIDNYTKSMSIRYYGIDNFVSNLLESETRLESISFLSNANQRLSSYMRDGKTKTTYFESWEFHTIPNKLFRMGQLVVSKNFYDQNGNRNSIGSLIMNYNLNQLSDIAKKYENIEIAVFNSDRRLLFATGDENRLREILNEDGDVTKTTHWEDYLKSYIELNPVSDCWIIAYIPKNLAASIQNLWWITLILIGIALFAMGELFVHLYLKKLTDRLYVILEAMSSASKGKLDVHIDIPNNKSLDELDIIAENFNQMCQDMDAYIQKSYLAEIEQRNAELCALQSQINPHFLYNTLEVIRMKAICNGDREVGRMLYSLAVIFRSQIKEADIITIAKELHYCKKYLELFEYRYHNKFSFEINCPEVLMEKPVIKFVVQPIIENYFVHGIRLEATDNLLMISVYQQGKDIVIYVSDNGKGMTEEEVQRKNEQLKSGKRETGSIGIQNVHTRMRAAYGDAYGVSLKRNEPGGICVMLRFPGEENKNV</sequence>
<dbReference type="Pfam" id="PF06580">
    <property type="entry name" value="His_kinase"/>
    <property type="match status" value="1"/>
</dbReference>
<dbReference type="InterPro" id="IPR036890">
    <property type="entry name" value="HATPase_C_sf"/>
</dbReference>
<evidence type="ECO:0000313" key="15">
    <source>
        <dbReference type="Proteomes" id="UP000824201"/>
    </source>
</evidence>
<evidence type="ECO:0000256" key="10">
    <source>
        <dbReference type="ARBA" id="ARBA00023012"/>
    </source>
</evidence>
<keyword evidence="2" id="KW-1003">Cell membrane</keyword>
<accession>A0A9D1JCW5</accession>
<dbReference type="GO" id="GO:0000155">
    <property type="term" value="F:phosphorelay sensor kinase activity"/>
    <property type="evidence" value="ECO:0007669"/>
    <property type="project" value="InterPro"/>
</dbReference>
<dbReference type="EMBL" id="DVHN01000035">
    <property type="protein sequence ID" value="HIR87916.1"/>
    <property type="molecule type" value="Genomic_DNA"/>
</dbReference>
<keyword evidence="4" id="KW-0808">Transferase</keyword>
<organism evidence="14 15">
    <name type="scientific">Candidatus Fimimorpha faecalis</name>
    <dbReference type="NCBI Taxonomy" id="2840824"/>
    <lineage>
        <taxon>Bacteria</taxon>
        <taxon>Bacillati</taxon>
        <taxon>Bacillota</taxon>
        <taxon>Clostridia</taxon>
        <taxon>Eubacteriales</taxon>
        <taxon>Candidatus Fimimorpha</taxon>
    </lineage>
</organism>
<evidence type="ECO:0000256" key="4">
    <source>
        <dbReference type="ARBA" id="ARBA00022679"/>
    </source>
</evidence>
<keyword evidence="7 14" id="KW-0418">Kinase</keyword>
<evidence type="ECO:0000256" key="7">
    <source>
        <dbReference type="ARBA" id="ARBA00022777"/>
    </source>
</evidence>
<evidence type="ECO:0000256" key="12">
    <source>
        <dbReference type="SAM" id="Phobius"/>
    </source>
</evidence>
<dbReference type="AlphaFoldDB" id="A0A9D1JCW5"/>
<keyword evidence="9 12" id="KW-1133">Transmembrane helix</keyword>
<keyword evidence="3" id="KW-0597">Phosphoprotein</keyword>
<comment type="subcellular location">
    <subcellularLocation>
        <location evidence="1">Cell membrane</location>
        <topology evidence="1">Multi-pass membrane protein</topology>
    </subcellularLocation>
</comment>
<evidence type="ECO:0000313" key="14">
    <source>
        <dbReference type="EMBL" id="HIR87916.1"/>
    </source>
</evidence>
<evidence type="ECO:0000256" key="11">
    <source>
        <dbReference type="ARBA" id="ARBA00023136"/>
    </source>
</evidence>
<evidence type="ECO:0000259" key="13">
    <source>
        <dbReference type="PROSITE" id="PS50885"/>
    </source>
</evidence>
<name>A0A9D1JCW5_9FIRM</name>
<evidence type="ECO:0000256" key="1">
    <source>
        <dbReference type="ARBA" id="ARBA00004651"/>
    </source>
</evidence>
<feature type="domain" description="HAMP" evidence="13">
    <location>
        <begin position="286"/>
        <end position="341"/>
    </location>
</feature>
<keyword evidence="10" id="KW-0902">Two-component regulatory system</keyword>
<dbReference type="Proteomes" id="UP000824201">
    <property type="component" value="Unassembled WGS sequence"/>
</dbReference>
<evidence type="ECO:0000256" key="6">
    <source>
        <dbReference type="ARBA" id="ARBA00022741"/>
    </source>
</evidence>
<dbReference type="InterPro" id="IPR050640">
    <property type="entry name" value="Bact_2-comp_sensor_kinase"/>
</dbReference>
<keyword evidence="5 12" id="KW-0812">Transmembrane</keyword>
<evidence type="ECO:0000256" key="5">
    <source>
        <dbReference type="ARBA" id="ARBA00022692"/>
    </source>
</evidence>
<dbReference type="GO" id="GO:0005524">
    <property type="term" value="F:ATP binding"/>
    <property type="evidence" value="ECO:0007669"/>
    <property type="project" value="UniProtKB-KW"/>
</dbReference>
<dbReference type="InterPro" id="IPR010559">
    <property type="entry name" value="Sig_transdc_His_kin_internal"/>
</dbReference>
<dbReference type="SUPFAM" id="SSF55874">
    <property type="entry name" value="ATPase domain of HSP90 chaperone/DNA topoisomerase II/histidine kinase"/>
    <property type="match status" value="1"/>
</dbReference>